<dbReference type="OrthoDB" id="9134166at2"/>
<dbReference type="EMBL" id="FNPG01000018">
    <property type="protein sequence ID" value="SDY44324.1"/>
    <property type="molecule type" value="Genomic_DNA"/>
</dbReference>
<organism evidence="1 2">
    <name type="scientific">Lachnobacterium bovis DSM 14045</name>
    <dbReference type="NCBI Taxonomy" id="1122142"/>
    <lineage>
        <taxon>Bacteria</taxon>
        <taxon>Bacillati</taxon>
        <taxon>Bacillota</taxon>
        <taxon>Clostridia</taxon>
        <taxon>Lachnospirales</taxon>
        <taxon>Lachnospiraceae</taxon>
        <taxon>Lachnobacterium</taxon>
    </lineage>
</organism>
<dbReference type="Proteomes" id="UP000183918">
    <property type="component" value="Unassembled WGS sequence"/>
</dbReference>
<reference evidence="1 2" key="1">
    <citation type="submission" date="2016-10" db="EMBL/GenBank/DDBJ databases">
        <authorList>
            <person name="de Groot N.N."/>
        </authorList>
    </citation>
    <scope>NUCLEOTIDE SEQUENCE [LARGE SCALE GENOMIC DNA]</scope>
    <source>
        <strain evidence="1 2">DSM 14045</strain>
    </source>
</reference>
<dbReference type="RefSeq" id="WP_074717790.1">
    <property type="nucleotide sequence ID" value="NZ_FNPG01000018.1"/>
</dbReference>
<gene>
    <name evidence="1" type="ORF">SAMN02910414_01563</name>
</gene>
<dbReference type="AlphaFoldDB" id="A0A1H3JYJ1"/>
<dbReference type="STRING" id="1122142.SAMN02910414_01563"/>
<evidence type="ECO:0008006" key="3">
    <source>
        <dbReference type="Google" id="ProtNLM"/>
    </source>
</evidence>
<protein>
    <recommendedName>
        <fullName evidence="3">DNA (Cytosine-5)-methyltransferase 1</fullName>
    </recommendedName>
</protein>
<proteinExistence type="predicted"/>
<sequence>MKKLNVLVACEESQRVCTEFRRLGHNAYSCDILECSGGHPEWHFNQDVLEVIKNGGGRLQNGKDYYIEGSWDLMIAHPPCTYLAVSGAKWYYHPDDKDLPIDQRRPHPKFPHRAQDREEGAAFFMALANADIKYIAIENPVGIMNTRWRKPDQIVQPFHFGDSASKKTCLWLKNLPPLEHTNVVDPGEYIEFGSGKRLPKWYSDGLTKTKNAAERRTWRSKTFPGFAKAIAEQWSKYVVEQLEEGDKQ</sequence>
<accession>A0A1H3JYJ1</accession>
<keyword evidence="2" id="KW-1185">Reference proteome</keyword>
<evidence type="ECO:0000313" key="2">
    <source>
        <dbReference type="Proteomes" id="UP000183918"/>
    </source>
</evidence>
<name>A0A1H3JYJ1_9FIRM</name>
<evidence type="ECO:0000313" key="1">
    <source>
        <dbReference type="EMBL" id="SDY44324.1"/>
    </source>
</evidence>